<proteinExistence type="predicted"/>
<feature type="compositionally biased region" description="Basic residues" evidence="1">
    <location>
        <begin position="92"/>
        <end position="107"/>
    </location>
</feature>
<dbReference type="AlphaFoldDB" id="X1FJV5"/>
<accession>X1FJV5</accession>
<gene>
    <name evidence="2" type="ORF">S03H2_14665</name>
</gene>
<protein>
    <submittedName>
        <fullName evidence="2">Uncharacterized protein</fullName>
    </submittedName>
</protein>
<organism evidence="2">
    <name type="scientific">marine sediment metagenome</name>
    <dbReference type="NCBI Taxonomy" id="412755"/>
    <lineage>
        <taxon>unclassified sequences</taxon>
        <taxon>metagenomes</taxon>
        <taxon>ecological metagenomes</taxon>
    </lineage>
</organism>
<name>X1FJV5_9ZZZZ</name>
<evidence type="ECO:0000256" key="1">
    <source>
        <dbReference type="SAM" id="MobiDB-lite"/>
    </source>
</evidence>
<feature type="region of interest" description="Disordered" evidence="1">
    <location>
        <begin position="76"/>
        <end position="107"/>
    </location>
</feature>
<comment type="caution">
    <text evidence="2">The sequence shown here is derived from an EMBL/GenBank/DDBJ whole genome shotgun (WGS) entry which is preliminary data.</text>
</comment>
<reference evidence="2" key="1">
    <citation type="journal article" date="2014" name="Front. Microbiol.">
        <title>High frequency of phylogenetically diverse reductive dehalogenase-homologous genes in deep subseafloor sedimentary metagenomes.</title>
        <authorList>
            <person name="Kawai M."/>
            <person name="Futagami T."/>
            <person name="Toyoda A."/>
            <person name="Takaki Y."/>
            <person name="Nishi S."/>
            <person name="Hori S."/>
            <person name="Arai W."/>
            <person name="Tsubouchi T."/>
            <person name="Morono Y."/>
            <person name="Uchiyama I."/>
            <person name="Ito T."/>
            <person name="Fujiyama A."/>
            <person name="Inagaki F."/>
            <person name="Takami H."/>
        </authorList>
    </citation>
    <scope>NUCLEOTIDE SEQUENCE</scope>
    <source>
        <strain evidence="2">Expedition CK06-06</strain>
    </source>
</reference>
<evidence type="ECO:0000313" key="2">
    <source>
        <dbReference type="EMBL" id="GAH45242.1"/>
    </source>
</evidence>
<dbReference type="EMBL" id="BARU01007446">
    <property type="protein sequence ID" value="GAH45242.1"/>
    <property type="molecule type" value="Genomic_DNA"/>
</dbReference>
<sequence length="107" mass="12775">MLLCFTKINLKVKQKFHSSLIKKTKTFNFIYKVKQNKDDKIYIKNLMEVTNDNHIYLWCCGINQMVVLKMKSTLLSKQRGKKLGRPQGSKDKGRRRKSGYYRRWGNK</sequence>